<feature type="domain" description="Cadherin-like" evidence="1">
    <location>
        <begin position="1584"/>
        <end position="1675"/>
    </location>
</feature>
<feature type="domain" description="Cadherin-like" evidence="1">
    <location>
        <begin position="2718"/>
        <end position="2809"/>
    </location>
</feature>
<dbReference type="NCBIfam" id="NF012211">
    <property type="entry name" value="tand_rpt_95"/>
    <property type="match status" value="33"/>
</dbReference>
<feature type="domain" description="Cadherin-like" evidence="1">
    <location>
        <begin position="1116"/>
        <end position="1209"/>
    </location>
</feature>
<accession>A0A975GDJ7</accession>
<feature type="domain" description="Cadherin-like" evidence="1">
    <location>
        <begin position="451"/>
        <end position="544"/>
    </location>
</feature>
<feature type="domain" description="Cadherin-like" evidence="1">
    <location>
        <begin position="831"/>
        <end position="924"/>
    </location>
</feature>
<feature type="domain" description="Cadherin-like" evidence="1">
    <location>
        <begin position="1490"/>
        <end position="1581"/>
    </location>
</feature>
<feature type="domain" description="Cadherin-like" evidence="1">
    <location>
        <begin position="2529"/>
        <end position="2620"/>
    </location>
</feature>
<feature type="domain" description="Cadherin-like" evidence="1">
    <location>
        <begin position="1868"/>
        <end position="1959"/>
    </location>
</feature>
<protein>
    <submittedName>
        <fullName evidence="2">Tandem-95 repeat protein</fullName>
    </submittedName>
</protein>
<dbReference type="InterPro" id="IPR041690">
    <property type="entry name" value="Cadherin_5"/>
</dbReference>
<feature type="domain" description="Cadherin-like" evidence="1">
    <location>
        <begin position="736"/>
        <end position="829"/>
    </location>
</feature>
<evidence type="ECO:0000259" key="1">
    <source>
        <dbReference type="Pfam" id="PF17892"/>
    </source>
</evidence>
<feature type="domain" description="Cadherin-like" evidence="1">
    <location>
        <begin position="926"/>
        <end position="1019"/>
    </location>
</feature>
<dbReference type="Pfam" id="PF17963">
    <property type="entry name" value="Big_9"/>
    <property type="match status" value="2"/>
</dbReference>
<dbReference type="PANTHER" id="PTHR34720">
    <property type="entry name" value="MICROCYSTIN DEPENDENT PROTEIN"/>
    <property type="match status" value="1"/>
</dbReference>
<dbReference type="Gene3D" id="2.60.40.2810">
    <property type="match status" value="30"/>
</dbReference>
<feature type="domain" description="Cadherin-like" evidence="1">
    <location>
        <begin position="2340"/>
        <end position="2431"/>
    </location>
</feature>
<dbReference type="Proteomes" id="UP000671852">
    <property type="component" value="Chromosome"/>
</dbReference>
<feature type="domain" description="Cadherin-like" evidence="1">
    <location>
        <begin position="2246"/>
        <end position="2337"/>
    </location>
</feature>
<feature type="domain" description="Cadherin-like" evidence="1">
    <location>
        <begin position="1021"/>
        <end position="1114"/>
    </location>
</feature>
<feature type="domain" description="Cadherin-like" evidence="1">
    <location>
        <begin position="71"/>
        <end position="164"/>
    </location>
</feature>
<feature type="domain" description="Cadherin-like" evidence="1">
    <location>
        <begin position="356"/>
        <end position="449"/>
    </location>
</feature>
<sequence length="3622" mass="369585">MLLANDSDVDGDTLSITAVDTPINATVVLETNGDITFTPNANFNGVATFNYSVSDGNLTDTATVSVTVTTTNDAPLATADTATTLEDTPVVITSATLLANDTDADGDTLTITALSSPVNATVVLESNGDVTVTPNANFNGEATFNYTISDGVTTAVASVSVTVTPVNDAPVAANDISTTSEDTQKTITSAMLLANDSDVDGDTLSITAVDTPINATVVLETNGDITFTPNANFNGVATFNYSVSDGNLTDTATVSVTVTTTNDAPLATADTATTLEDTPVVITSATLLANDTDADGDTLTITALSSPVNATVVLESNGDVTVTPNANFNGEATFNYTISDGVTTAVASVSVTVTPVNDAPVAANDISTTSEDTQKTITSAMLLANDSDVDGDTLSITAVDTPINATVVLETNGDITFTPNANFNGVATFNYSVSDGNLTDTATVSVTVTTTNDAPLATADTATTLEDTPVVITSATLLANDTDADGDTLTITALSSPVNATVVLESNGDVTVTPNANFNGEATFNYTISDGVTTAVASVSVTVTPVNDAPVAANDISTASEDTQKTITSAMLLANDSDVDGDTLSITAVDTPINATVVLETNGDITFTPDANFNGVATFNYSVSDGNLSDTATVSVTVTTTNDAPLATADTATTLEDTPVVITSATLLANDTDADGDTLTITALSSPVNATVVLESNGDVTVTPNANFNGEATFNYTISDGVTTAVASVSVTVTPVNDAPVAANDISTTSEDTQKTITSAMLLANDSDVDGDTLSITAVDTPINATVVLETNGDITFTPDANFNGVATFNYSVSDGNLSDTATVSVTVTTTNDAPLATADTATTLEDTPVVITSATLLANDTDADGDTLTITALSSPVNATVVLESNGDVTVTPNANFNGEATFNYTISDGVTTAVASVSVTVTPVNDAPVAANDISTTSEDTQKTITSAMLLANDSDVDGDTLSITAVDTPINATVVLETNGDITFTPNANFNGVATFNYSVSDGNLTDTATVSVTVTTTNDAPLATADTATTLEDTPVVITSATLLANDTDADGDTLTITALSSPVNATVVLESNGDVTVTPNANFNGEATFNYTISDGVTTAVASVSVTVTPVNDAPVAANDISTTSEDTQKTITSAMLLANDSDVDGDTLSITAVDTPINATVVLETNGDITFTPNANFNGVATFNYSVSDGNLTDTATVSVTVTTTNDAPLATADTATTLEDTPVVITSATLLANDTDADGDTLTITALSSPVNATVVLESNGDVTVTPNANFNGEATFNYTISDGVTTAVASVSVTVTPVNDAPVGITDAFGTYKNINLLINSASLLVNDSDVDGDTIVIESFTQPTNGSLVDNANGTYTYTPNSDFLGADSFTYTINDTFESVIVTVNLNVIINAGLVATDDTASVLEDSSININVLLNDLGDTISIDSYTQAANGSLVQSSGVFTYTPTADFNGADNFTYTIRDVNGSLDTATVTVTVASINDAPVAVDDVASTTEDLALVIPVATLLSNDTDVDGDTLSITAVTTQTGGSVTLVSGDITFTPTLNFNGVATFKYTLSDGTTTTVGSVDVTVTPLNDAPVAVADIASVDEDNPLTITSATLLANDSDADGDTLSITAVDTPLNATVVLETNGDITFTPDANFNGEATFNYTLSDGNLTDTATVTVTVASINDAPVAVDDVASTTEDLALVIPVATLLSNDTDVDGDTLSITAVTTQTGGSVTLVSGDITFTPTLNFNGVATFKYTLSDGTTTTVGSVDVTVTPLNDAPVAVADIASVDEDNPLTITSATLLANDSDADGDTLSITAVDTPINATVVLETNGDITFTPDANFNGEATFNYTLSDGNLTDTATVTVTVASINDAPVAVDDVASTTEDLALVIPVATLLSNDTDVDGDTLSITAVTTQTGGSVTLVSGDITFTPTLNFNGVATFKYTLSDGNTTTVGSVDVTVTPLNDAPVAVADIASVDEDNPLTITSATLLANDSDADGDTLSITAVDTPINATVVLETNGDITFTPDANFNGEATFNYTLSDGNLTDTATVTVTVASINDAPVAVDDVASTTEDLALVIPVATLLSNDTDVDGDTLSITAVTTQTGGSVTLVSGDITFTPTLNFNGVATFKYTLSDGTTTTVGSVDVTVTPLNDAPVAVADIASVDEDNPLTITSATLLANDSDADGDTLSITAVDTPLNATVVIETNGDITFTPDANFNGEATFNYTLSDGNLTDTATVSVTVASINDAPVAVDDVASTTEDLALVIPVATLLSNDTDVDGDTLSITAVTTQTGGSVTLVSGDITFTPTLNFNGVATFKYTLSDGTTTTVGSVDVTVTPLNDAPVAVADIASVDEDNPLTITSATLLANDSDADGDTLSITAVDTPLNATVVLETNGDITFTPDANFNGEATFNYTLSDGNLTDTATVTVTVASINDAPVAVDDVASTTEDLALVIPVATLLSNDTDVDGDTLSITAVTTQTGGSVTLVSGDITFTPTLNFNGVATFKYTLSDGTTTTVGSVDVTVTPLNDAPVAVADIASVDEDNPLTITSATLLANDSDADGDTLSITAVDTPLNATVVIETNGDITFTPDANFNGEATFNYTLSDGNLTDTATVTVTVASINDAPVAVDDVASTTEDLALVIPVATLLSNDTDVDGDTLSITAVTTQTGGSVTLVSGDITFTPTLNFNGVATFKYTLSDGNTTTVGSVDVTVTPLNDAPVAVADIASVDEDNPLTITSATLLANDSDADGDTLSITAVDTPLNATVVLETNGDITFTPDANFNGEATFNYTLSDGNLTDTATVTVTVASINDAPVAVDDVVNTSEDILFTSTVNLNANDTDLEGDILTVTPGTLVTSNGGSLVLASDGSYTYTPVLNFNGIDTVDYTVTDGLLSDTGTLTITVAAVNDAPIAVNDVNTTVEDTPSLVIPSSSLLANDSDPDGDTISITGVSNPIHAVVSFNDVNGDITFTPNADFSGLASFSYILSDGNLSVLGLVEVTVTGVNDAPVAGIDGYLEQNAEFSFSPMNGTNPSIAKIDNLGGYVIVWQGDDLDGDYSIVTQKMNPDGTRDGNTTILEAINKFNKDDLEPQVTGLAYDGSYAVTWYGEDSDGGGEFSVFVQKFSSDGSLDGATTILEAPSSTTKDDKFPTILAPKTDGSFIVAFTGQEDGSEGGDWSVFIQRFAADGTLDGNATRLEPTGITDKDDGEVQLASIGSDGSYVAVWSGKDSTNDLTIYSQKFHADGSLDGNVTELVSDVIQKQDIMPVVTGLGTSGAYSVAWSGQDLDGGDYSIFTQKFAADGSFDGPVVHLEAINVLNKVDTTPSITALGVDGAYAVAWTGEDEGGDNSVYTQIFNSNGTLNGSVSIHEAIGTTDQHDTKPDISSIGPDGKMLLAWFGERGTQDYIYTQMFDANGTLSGGATELDKGVVVKIAELNNEEYALAVDRVINAGKNEVYTQKINSDSTVVFGSLIYGDVAIEVVIDAAATYYEATYTGGDLYMSDGTTYISSPGEVLAGDADASILKVLDSSQVEVSVTKTIPTYVTSSILPIEISVAELLANDTDADGDTLTITNTLLSVNGTVSLPIDGIITFIPSALGLGGFGYVVDDGNGGTALGAVFITIE</sequence>
<feature type="domain" description="Cadherin-like" evidence="1">
    <location>
        <begin position="2"/>
        <end position="69"/>
    </location>
</feature>
<feature type="domain" description="Cadherin-like" evidence="1">
    <location>
        <begin position="2908"/>
        <end position="3002"/>
    </location>
</feature>
<organism evidence="2 3">
    <name type="scientific">Sulfurimonas aquatica</name>
    <dbReference type="NCBI Taxonomy" id="2672570"/>
    <lineage>
        <taxon>Bacteria</taxon>
        <taxon>Pseudomonadati</taxon>
        <taxon>Campylobacterota</taxon>
        <taxon>Epsilonproteobacteria</taxon>
        <taxon>Campylobacterales</taxon>
        <taxon>Sulfurimonadaceae</taxon>
        <taxon>Sulfurimonas</taxon>
    </lineage>
</organism>
<feature type="domain" description="Cadherin-like" evidence="1">
    <location>
        <begin position="1773"/>
        <end position="1864"/>
    </location>
</feature>
<dbReference type="EMBL" id="CP046072">
    <property type="protein sequence ID" value="QSZ42755.1"/>
    <property type="molecule type" value="Genomic_DNA"/>
</dbReference>
<evidence type="ECO:0000313" key="2">
    <source>
        <dbReference type="EMBL" id="QSZ42755.1"/>
    </source>
</evidence>
<feature type="domain" description="Cadherin-like" evidence="1">
    <location>
        <begin position="546"/>
        <end position="639"/>
    </location>
</feature>
<dbReference type="KEGG" id="saqt:GJV85_11730"/>
<dbReference type="Pfam" id="PF17892">
    <property type="entry name" value="Cadherin_5"/>
    <property type="match status" value="31"/>
</dbReference>
<gene>
    <name evidence="2" type="ORF">GJV85_11730</name>
</gene>
<feature type="domain" description="Cadherin-like" evidence="1">
    <location>
        <begin position="261"/>
        <end position="354"/>
    </location>
</feature>
<feature type="domain" description="Cadherin-like" evidence="1">
    <location>
        <begin position="2151"/>
        <end position="2242"/>
    </location>
</feature>
<keyword evidence="3" id="KW-1185">Reference proteome</keyword>
<feature type="domain" description="Cadherin-like" evidence="1">
    <location>
        <begin position="2624"/>
        <end position="2715"/>
    </location>
</feature>
<feature type="domain" description="Cadherin-like" evidence="1">
    <location>
        <begin position="1962"/>
        <end position="2053"/>
    </location>
</feature>
<feature type="domain" description="Cadherin-like" evidence="1">
    <location>
        <begin position="166"/>
        <end position="259"/>
    </location>
</feature>
<feature type="domain" description="Cadherin-like" evidence="1">
    <location>
        <begin position="2435"/>
        <end position="2526"/>
    </location>
</feature>
<reference evidence="2" key="1">
    <citation type="submission" date="2019-11" db="EMBL/GenBank/DDBJ databases">
        <authorList>
            <person name="Kojima H."/>
        </authorList>
    </citation>
    <scope>NUCLEOTIDE SEQUENCE</scope>
    <source>
        <strain evidence="2">H1576</strain>
    </source>
</reference>
<feature type="domain" description="Cadherin-like" evidence="1">
    <location>
        <begin position="3548"/>
        <end position="3621"/>
    </location>
</feature>
<feature type="domain" description="Cadherin-like" evidence="1">
    <location>
        <begin position="1211"/>
        <end position="1304"/>
    </location>
</feature>
<dbReference type="Gene3D" id="2.60.40.3440">
    <property type="match status" value="1"/>
</dbReference>
<proteinExistence type="predicted"/>
<name>A0A975GDJ7_9BACT</name>
<feature type="domain" description="Cadherin-like" evidence="1">
    <location>
        <begin position="1306"/>
        <end position="1398"/>
    </location>
</feature>
<reference evidence="2" key="2">
    <citation type="submission" date="2021-04" db="EMBL/GenBank/DDBJ databases">
        <title>Isolation and characterization of a novel species of the genus Sulfurimonas.</title>
        <authorList>
            <person name="Fukui M."/>
        </authorList>
    </citation>
    <scope>NUCLEOTIDE SEQUENCE</scope>
    <source>
        <strain evidence="2">H1576</strain>
    </source>
</reference>
<feature type="domain" description="Cadherin-like" evidence="1">
    <location>
        <begin position="2057"/>
        <end position="2148"/>
    </location>
</feature>
<feature type="domain" description="Cadherin-like" evidence="1">
    <location>
        <begin position="1679"/>
        <end position="1770"/>
    </location>
</feature>
<feature type="domain" description="Cadherin-like" evidence="1">
    <location>
        <begin position="641"/>
        <end position="734"/>
    </location>
</feature>
<dbReference type="PANTHER" id="PTHR34720:SF9">
    <property type="entry name" value="BLR4714 PROTEIN"/>
    <property type="match status" value="1"/>
</dbReference>
<evidence type="ECO:0000313" key="3">
    <source>
        <dbReference type="Proteomes" id="UP000671852"/>
    </source>
</evidence>